<feature type="non-terminal residue" evidence="1">
    <location>
        <position position="1"/>
    </location>
</feature>
<keyword evidence="2" id="KW-1185">Reference proteome</keyword>
<evidence type="ECO:0008006" key="3">
    <source>
        <dbReference type="Google" id="ProtNLM"/>
    </source>
</evidence>
<dbReference type="AlphaFoldDB" id="A0A5J9VNN3"/>
<gene>
    <name evidence="1" type="ORF">EJB05_15541</name>
</gene>
<comment type="caution">
    <text evidence="1">The sequence shown here is derived from an EMBL/GenBank/DDBJ whole genome shotgun (WGS) entry which is preliminary data.</text>
</comment>
<dbReference type="PANTHER" id="PTHR35828">
    <property type="entry name" value="OS08G0203800 PROTEIN-RELATED"/>
    <property type="match status" value="1"/>
</dbReference>
<dbReference type="Gramene" id="TVU37075">
    <property type="protein sequence ID" value="TVU37075"/>
    <property type="gene ID" value="EJB05_15541"/>
</dbReference>
<dbReference type="Proteomes" id="UP000324897">
    <property type="component" value="Unassembled WGS sequence"/>
</dbReference>
<evidence type="ECO:0000313" key="2">
    <source>
        <dbReference type="Proteomes" id="UP000324897"/>
    </source>
</evidence>
<proteinExistence type="predicted"/>
<dbReference type="OrthoDB" id="694444at2759"/>
<dbReference type="EMBL" id="RWGY01000008">
    <property type="protein sequence ID" value="TVU37075.1"/>
    <property type="molecule type" value="Genomic_DNA"/>
</dbReference>
<organism evidence="1 2">
    <name type="scientific">Eragrostis curvula</name>
    <name type="common">weeping love grass</name>
    <dbReference type="NCBI Taxonomy" id="38414"/>
    <lineage>
        <taxon>Eukaryota</taxon>
        <taxon>Viridiplantae</taxon>
        <taxon>Streptophyta</taxon>
        <taxon>Embryophyta</taxon>
        <taxon>Tracheophyta</taxon>
        <taxon>Spermatophyta</taxon>
        <taxon>Magnoliopsida</taxon>
        <taxon>Liliopsida</taxon>
        <taxon>Poales</taxon>
        <taxon>Poaceae</taxon>
        <taxon>PACMAD clade</taxon>
        <taxon>Chloridoideae</taxon>
        <taxon>Eragrostideae</taxon>
        <taxon>Eragrostidinae</taxon>
        <taxon>Eragrostis</taxon>
    </lineage>
</organism>
<protein>
    <recommendedName>
        <fullName evidence="3">F-box domain-containing protein</fullName>
    </recommendedName>
</protein>
<evidence type="ECO:0000313" key="1">
    <source>
        <dbReference type="EMBL" id="TVU37075.1"/>
    </source>
</evidence>
<sequence>MPPRTRTHELAPPPPDATRGCPLPAELLLEIIVRSDAATVLRCAASCKPLRHDILSPAFIRRVCREPDGIVPASLLGFLNLNPEARKGSRPPPAASFKHLALFLSCSVAVADLVGFAHQASRNGLMVLSSECTSKQIRRMCVYDPMTSNCTFFPSPPDSKCGGLSCKCDGRQLKFAYTLI</sequence>
<dbReference type="InterPro" id="IPR036047">
    <property type="entry name" value="F-box-like_dom_sf"/>
</dbReference>
<name>A0A5J9VNN3_9POAL</name>
<accession>A0A5J9VNN3</accession>
<dbReference type="PANTHER" id="PTHR35828:SF22">
    <property type="entry name" value="OS10G0103633 PROTEIN"/>
    <property type="match status" value="1"/>
</dbReference>
<dbReference type="SUPFAM" id="SSF81383">
    <property type="entry name" value="F-box domain"/>
    <property type="match status" value="1"/>
</dbReference>
<reference evidence="1 2" key="1">
    <citation type="journal article" date="2019" name="Sci. Rep.">
        <title>A high-quality genome of Eragrostis curvula grass provides insights into Poaceae evolution and supports new strategies to enhance forage quality.</title>
        <authorList>
            <person name="Carballo J."/>
            <person name="Santos B.A.C.M."/>
            <person name="Zappacosta D."/>
            <person name="Garbus I."/>
            <person name="Selva J.P."/>
            <person name="Gallo C.A."/>
            <person name="Diaz A."/>
            <person name="Albertini E."/>
            <person name="Caccamo M."/>
            <person name="Echenique V."/>
        </authorList>
    </citation>
    <scope>NUCLEOTIDE SEQUENCE [LARGE SCALE GENOMIC DNA]</scope>
    <source>
        <strain evidence="2">cv. Victoria</strain>
        <tissue evidence="1">Leaf</tissue>
    </source>
</reference>